<protein>
    <submittedName>
        <fullName evidence="1">Uncharacterized protein</fullName>
    </submittedName>
</protein>
<evidence type="ECO:0000313" key="2">
    <source>
        <dbReference type="Proteomes" id="UP000798662"/>
    </source>
</evidence>
<comment type="caution">
    <text evidence="1">The sequence shown here is derived from an EMBL/GenBank/DDBJ whole genome shotgun (WGS) entry which is preliminary data.</text>
</comment>
<organism evidence="1 2">
    <name type="scientific">Pyropia yezoensis</name>
    <name type="common">Susabi-nori</name>
    <name type="synonym">Porphyra yezoensis</name>
    <dbReference type="NCBI Taxonomy" id="2788"/>
    <lineage>
        <taxon>Eukaryota</taxon>
        <taxon>Rhodophyta</taxon>
        <taxon>Bangiophyceae</taxon>
        <taxon>Bangiales</taxon>
        <taxon>Bangiaceae</taxon>
        <taxon>Pyropia</taxon>
    </lineage>
</organism>
<name>A0ACC3BQ64_PYRYE</name>
<reference evidence="1" key="1">
    <citation type="submission" date="2019-11" db="EMBL/GenBank/DDBJ databases">
        <title>Nori genome reveals adaptations in red seaweeds to the harsh intertidal environment.</title>
        <authorList>
            <person name="Wang D."/>
            <person name="Mao Y."/>
        </authorList>
    </citation>
    <scope>NUCLEOTIDE SEQUENCE</scope>
    <source>
        <tissue evidence="1">Gametophyte</tissue>
    </source>
</reference>
<dbReference type="Proteomes" id="UP000798662">
    <property type="component" value="Chromosome 1"/>
</dbReference>
<evidence type="ECO:0000313" key="1">
    <source>
        <dbReference type="EMBL" id="KAK1859728.1"/>
    </source>
</evidence>
<keyword evidence="2" id="KW-1185">Reference proteome</keyword>
<accession>A0ACC3BQ64</accession>
<gene>
    <name evidence="1" type="ORF">I4F81_002322</name>
</gene>
<sequence>MIWDTNEHLWELRYGQLVDWMAENDNSACVPIASGALGSWVAKQRQSRAKGRLAPARVARLDAIGFVWDTPANDWNERFQELVAWKAATGHTRVPFNVGALGWWVNSQRQASRKGKLRPSRVDRLNAIGFACRGGGYVAAASDAPPPQQPPWAAQPAAPAGSSSYYGSPRDPPLSRQRLGGGGAAAASAGGGDARGTV</sequence>
<dbReference type="EMBL" id="CM020618">
    <property type="protein sequence ID" value="KAK1859728.1"/>
    <property type="molecule type" value="Genomic_DNA"/>
</dbReference>
<proteinExistence type="predicted"/>